<evidence type="ECO:0000256" key="2">
    <source>
        <dbReference type="SAM" id="MobiDB-lite"/>
    </source>
</evidence>
<feature type="region of interest" description="Disordered" evidence="2">
    <location>
        <begin position="488"/>
        <end position="507"/>
    </location>
</feature>
<keyword evidence="3" id="KW-1133">Transmembrane helix</keyword>
<reference evidence="4" key="1">
    <citation type="journal article" date="2023" name="PhytoFront">
        <title>Draft Genome Resources of Seven Strains of Tilletia horrida, Causal Agent of Kernel Smut of Rice.</title>
        <authorList>
            <person name="Khanal S."/>
            <person name="Antony Babu S."/>
            <person name="Zhou X.G."/>
        </authorList>
    </citation>
    <scope>NUCLEOTIDE SEQUENCE</scope>
    <source>
        <strain evidence="4">TX6</strain>
    </source>
</reference>
<organism evidence="4 5">
    <name type="scientific">Tilletia horrida</name>
    <dbReference type="NCBI Taxonomy" id="155126"/>
    <lineage>
        <taxon>Eukaryota</taxon>
        <taxon>Fungi</taxon>
        <taxon>Dikarya</taxon>
        <taxon>Basidiomycota</taxon>
        <taxon>Ustilaginomycotina</taxon>
        <taxon>Exobasidiomycetes</taxon>
        <taxon>Tilletiales</taxon>
        <taxon>Tilletiaceae</taxon>
        <taxon>Tilletia</taxon>
    </lineage>
</organism>
<feature type="region of interest" description="Disordered" evidence="2">
    <location>
        <begin position="1"/>
        <end position="143"/>
    </location>
</feature>
<feature type="compositionally biased region" description="Low complexity" evidence="2">
    <location>
        <begin position="8"/>
        <end position="23"/>
    </location>
</feature>
<feature type="region of interest" description="Disordered" evidence="2">
    <location>
        <begin position="155"/>
        <end position="254"/>
    </location>
</feature>
<feature type="region of interest" description="Disordered" evidence="2">
    <location>
        <begin position="355"/>
        <end position="441"/>
    </location>
</feature>
<evidence type="ECO:0008006" key="6">
    <source>
        <dbReference type="Google" id="ProtNLM"/>
    </source>
</evidence>
<evidence type="ECO:0000313" key="4">
    <source>
        <dbReference type="EMBL" id="KAK0544246.1"/>
    </source>
</evidence>
<gene>
    <name evidence="4" type="ORF">OC846_006143</name>
</gene>
<accession>A0AAN6JVB3</accession>
<evidence type="ECO:0000313" key="5">
    <source>
        <dbReference type="Proteomes" id="UP001176517"/>
    </source>
</evidence>
<feature type="compositionally biased region" description="Basic and acidic residues" evidence="2">
    <location>
        <begin position="392"/>
        <end position="405"/>
    </location>
</feature>
<keyword evidence="5" id="KW-1185">Reference proteome</keyword>
<feature type="compositionally biased region" description="Low complexity" evidence="2">
    <location>
        <begin position="112"/>
        <end position="136"/>
    </location>
</feature>
<sequence>MSHYSTRSSDFTPTLSSSSSHQSRPMPLQDEQRQQPQPPQPRNRRSITKAEQQHILQHLLQKTSSHALSSSGSQPASDSSDSSSSSFDIRHITASTPPPTRSRSTINTIRFASQLAERQQQEQLRASASSSSSASSTDSVSLSIAQRRERDLARLAKLTQPRSTITPPPSSRSRPPLLADASWDMEEPSPTSPARRIAFSAAQTSSTPSRKKLASAPLTPPSILKRPASLVRPEQLPAQQDDDSSSVRSSGSGLEDLEAEYEALRLRLEEAKRRFSRWHVAASIKVRMQEEEEKARKLQVTDKGKARMLDEEPEKTPIVTGHRPTAEVREAVEQEQATTERVDGTKEELDIIFRHGEPLDDITEEQEEDEQLDKESVDTDDESGDRSQVADVKPDLSAEVKHHGADGSQGELVGNPVEESNATGPQKVEGEPETTLSEFKKPDLDKRSHRLPKHSKLMFGSTLLLLLALWICAHLAALLPRTGDSGWPASMQRSPDDTMPVASSPASLDRYQARHEYSLGEQRWMMEYYDPMYPELYPAPERDDGGHARREWRSLGHLASMVGLRGGGKDLS</sequence>
<dbReference type="Proteomes" id="UP001176517">
    <property type="component" value="Unassembled WGS sequence"/>
</dbReference>
<keyword evidence="3" id="KW-0812">Transmembrane</keyword>
<feature type="compositionally biased region" description="Polar residues" evidence="2">
    <location>
        <begin position="101"/>
        <end position="111"/>
    </location>
</feature>
<name>A0AAN6JVB3_9BASI</name>
<feature type="compositionally biased region" description="Low complexity" evidence="2">
    <location>
        <begin position="159"/>
        <end position="176"/>
    </location>
</feature>
<dbReference type="EMBL" id="JAPDMZ010000294">
    <property type="protein sequence ID" value="KAK0544246.1"/>
    <property type="molecule type" value="Genomic_DNA"/>
</dbReference>
<protein>
    <recommendedName>
        <fullName evidence="6">Transmembrane protein</fullName>
    </recommendedName>
</protein>
<feature type="transmembrane region" description="Helical" evidence="3">
    <location>
        <begin position="457"/>
        <end position="479"/>
    </location>
</feature>
<keyword evidence="1" id="KW-0175">Coiled coil</keyword>
<feature type="compositionally biased region" description="Low complexity" evidence="2">
    <location>
        <begin position="64"/>
        <end position="86"/>
    </location>
</feature>
<feature type="compositionally biased region" description="Acidic residues" evidence="2">
    <location>
        <begin position="359"/>
        <end position="383"/>
    </location>
</feature>
<proteinExistence type="predicted"/>
<evidence type="ECO:0000256" key="1">
    <source>
        <dbReference type="SAM" id="Coils"/>
    </source>
</evidence>
<keyword evidence="3" id="KW-0472">Membrane</keyword>
<evidence type="ECO:0000256" key="3">
    <source>
        <dbReference type="SAM" id="Phobius"/>
    </source>
</evidence>
<dbReference type="AlphaFoldDB" id="A0AAN6JVB3"/>
<feature type="coiled-coil region" evidence="1">
    <location>
        <begin position="254"/>
        <end position="301"/>
    </location>
</feature>
<comment type="caution">
    <text evidence="4">The sequence shown here is derived from an EMBL/GenBank/DDBJ whole genome shotgun (WGS) entry which is preliminary data.</text>
</comment>